<evidence type="ECO:0008006" key="3">
    <source>
        <dbReference type="Google" id="ProtNLM"/>
    </source>
</evidence>
<dbReference type="SUPFAM" id="SSF53335">
    <property type="entry name" value="S-adenosyl-L-methionine-dependent methyltransferases"/>
    <property type="match status" value="1"/>
</dbReference>
<feature type="transmembrane region" description="Helical" evidence="1">
    <location>
        <begin position="40"/>
        <end position="59"/>
    </location>
</feature>
<organism evidence="2">
    <name type="scientific">Asterionellopsis glacialis</name>
    <dbReference type="NCBI Taxonomy" id="33640"/>
    <lineage>
        <taxon>Eukaryota</taxon>
        <taxon>Sar</taxon>
        <taxon>Stramenopiles</taxon>
        <taxon>Ochrophyta</taxon>
        <taxon>Bacillariophyta</taxon>
        <taxon>Fragilariophyceae</taxon>
        <taxon>Fragilariophycidae</taxon>
        <taxon>Fragilariales</taxon>
        <taxon>Fragilariaceae</taxon>
        <taxon>Asterionellopsis</taxon>
    </lineage>
</organism>
<proteinExistence type="predicted"/>
<sequence length="313" mass="35335">MLYNKENKKNDEEKLVPMQISTSSTHHGQSSLSNGANTTMTVALFCLGFVGISFVVGSLKSSSLISSSSHQNHHQLVPYTCSWKEVAFVPHIQSGDSIYESACGIGINLLATLEILATHDIHDLTIYGNDYVQENVNLGNYVWSTEDAKLLGHKGLFCRGDSSNLDFVPSNSFDLVFTGYIDPLQDPLNLIDDESLEEDDDAPCHYQSKEFCNSDDPVYQYVMKQEQLAEEDWFASWVTEMVRIAKPGKVISVESIAEPICKNQHDWGGVDKEWWPKAVDKYKWDVDPSSIVIRQVQYPAFRLRYNVMMKKNS</sequence>
<dbReference type="AlphaFoldDB" id="A0A7S0KZY1"/>
<keyword evidence="1" id="KW-0472">Membrane</keyword>
<keyword evidence="1" id="KW-1133">Transmembrane helix</keyword>
<keyword evidence="1" id="KW-0812">Transmembrane</keyword>
<name>A0A7S0KZY1_9STRA</name>
<dbReference type="Gene3D" id="3.40.50.150">
    <property type="entry name" value="Vaccinia Virus protein VP39"/>
    <property type="match status" value="1"/>
</dbReference>
<dbReference type="EMBL" id="HBEX01000307">
    <property type="protein sequence ID" value="CAD8595366.1"/>
    <property type="molecule type" value="Transcribed_RNA"/>
</dbReference>
<gene>
    <name evidence="2" type="ORF">AGLA0713_LOCUS194</name>
</gene>
<protein>
    <recommendedName>
        <fullName evidence="3">Methyltransferase domain-containing protein</fullName>
    </recommendedName>
</protein>
<evidence type="ECO:0000313" key="2">
    <source>
        <dbReference type="EMBL" id="CAD8595366.1"/>
    </source>
</evidence>
<reference evidence="2" key="1">
    <citation type="submission" date="2021-01" db="EMBL/GenBank/DDBJ databases">
        <authorList>
            <person name="Corre E."/>
            <person name="Pelletier E."/>
            <person name="Niang G."/>
            <person name="Scheremetjew M."/>
            <person name="Finn R."/>
            <person name="Kale V."/>
            <person name="Holt S."/>
            <person name="Cochrane G."/>
            <person name="Meng A."/>
            <person name="Brown T."/>
            <person name="Cohen L."/>
        </authorList>
    </citation>
    <scope>NUCLEOTIDE SEQUENCE</scope>
</reference>
<dbReference type="InterPro" id="IPR029063">
    <property type="entry name" value="SAM-dependent_MTases_sf"/>
</dbReference>
<evidence type="ECO:0000256" key="1">
    <source>
        <dbReference type="SAM" id="Phobius"/>
    </source>
</evidence>
<accession>A0A7S0KZY1</accession>